<proteinExistence type="predicted"/>
<dbReference type="EMBL" id="LXQA010865523">
    <property type="protein sequence ID" value="MCI74678.1"/>
    <property type="molecule type" value="Genomic_DNA"/>
</dbReference>
<accession>A0A392UP73</accession>
<organism evidence="2 3">
    <name type="scientific">Trifolium medium</name>
    <dbReference type="NCBI Taxonomy" id="97028"/>
    <lineage>
        <taxon>Eukaryota</taxon>
        <taxon>Viridiplantae</taxon>
        <taxon>Streptophyta</taxon>
        <taxon>Embryophyta</taxon>
        <taxon>Tracheophyta</taxon>
        <taxon>Spermatophyta</taxon>
        <taxon>Magnoliopsida</taxon>
        <taxon>eudicotyledons</taxon>
        <taxon>Gunneridae</taxon>
        <taxon>Pentapetalae</taxon>
        <taxon>rosids</taxon>
        <taxon>fabids</taxon>
        <taxon>Fabales</taxon>
        <taxon>Fabaceae</taxon>
        <taxon>Papilionoideae</taxon>
        <taxon>50 kb inversion clade</taxon>
        <taxon>NPAAA clade</taxon>
        <taxon>Hologalegina</taxon>
        <taxon>IRL clade</taxon>
        <taxon>Trifolieae</taxon>
        <taxon>Trifolium</taxon>
    </lineage>
</organism>
<sequence>DESAQRAIGPNCLATRGLLLRDAQMPEAPQLSFPFDGATRHPSCAARN</sequence>
<feature type="non-terminal residue" evidence="2">
    <location>
        <position position="1"/>
    </location>
</feature>
<reference evidence="2 3" key="1">
    <citation type="journal article" date="2018" name="Front. Plant Sci.">
        <title>Red Clover (Trifolium pratense) and Zigzag Clover (T. medium) - A Picture of Genomic Similarities and Differences.</title>
        <authorList>
            <person name="Dluhosova J."/>
            <person name="Istvanek J."/>
            <person name="Nedelnik J."/>
            <person name="Repkova J."/>
        </authorList>
    </citation>
    <scope>NUCLEOTIDE SEQUENCE [LARGE SCALE GENOMIC DNA]</scope>
    <source>
        <strain evidence="3">cv. 10/8</strain>
        <tissue evidence="2">Leaf</tissue>
    </source>
</reference>
<evidence type="ECO:0000313" key="2">
    <source>
        <dbReference type="EMBL" id="MCI74678.1"/>
    </source>
</evidence>
<dbReference type="Proteomes" id="UP000265520">
    <property type="component" value="Unassembled WGS sequence"/>
</dbReference>
<keyword evidence="3" id="KW-1185">Reference proteome</keyword>
<feature type="region of interest" description="Disordered" evidence="1">
    <location>
        <begin position="29"/>
        <end position="48"/>
    </location>
</feature>
<name>A0A392UP73_9FABA</name>
<comment type="caution">
    <text evidence="2">The sequence shown here is derived from an EMBL/GenBank/DDBJ whole genome shotgun (WGS) entry which is preliminary data.</text>
</comment>
<evidence type="ECO:0000256" key="1">
    <source>
        <dbReference type="SAM" id="MobiDB-lite"/>
    </source>
</evidence>
<evidence type="ECO:0000313" key="3">
    <source>
        <dbReference type="Proteomes" id="UP000265520"/>
    </source>
</evidence>
<dbReference type="AlphaFoldDB" id="A0A392UP73"/>
<protein>
    <submittedName>
        <fullName evidence="2">Uncharacterized protein</fullName>
    </submittedName>
</protein>